<dbReference type="PANTHER" id="PTHR36221:SF1">
    <property type="entry name" value="DUF742 DOMAIN-CONTAINING PROTEIN"/>
    <property type="match status" value="1"/>
</dbReference>
<dbReference type="InterPro" id="IPR007995">
    <property type="entry name" value="DUF742"/>
</dbReference>
<gene>
    <name evidence="1" type="ORF">DQ384_38650</name>
</gene>
<reference evidence="1 2" key="1">
    <citation type="submission" date="2018-06" db="EMBL/GenBank/DDBJ databases">
        <title>Sphaerisporangium craniellae sp. nov., isolated from a marine sponge in the South China Sea.</title>
        <authorList>
            <person name="Li L."/>
        </authorList>
    </citation>
    <scope>NUCLEOTIDE SEQUENCE [LARGE SCALE GENOMIC DNA]</scope>
    <source>
        <strain evidence="1 2">CCTCC AA 208026</strain>
    </source>
</reference>
<dbReference type="OrthoDB" id="4274007at2"/>
<dbReference type="AlphaFoldDB" id="A0A367ELT4"/>
<organism evidence="1 2">
    <name type="scientific">Sphaerisporangium album</name>
    <dbReference type="NCBI Taxonomy" id="509200"/>
    <lineage>
        <taxon>Bacteria</taxon>
        <taxon>Bacillati</taxon>
        <taxon>Actinomycetota</taxon>
        <taxon>Actinomycetes</taxon>
        <taxon>Streptosporangiales</taxon>
        <taxon>Streptosporangiaceae</taxon>
        <taxon>Sphaerisporangium</taxon>
    </lineage>
</organism>
<evidence type="ECO:0000313" key="1">
    <source>
        <dbReference type="EMBL" id="RCG19068.1"/>
    </source>
</evidence>
<evidence type="ECO:0000313" key="2">
    <source>
        <dbReference type="Proteomes" id="UP000253094"/>
    </source>
</evidence>
<keyword evidence="2" id="KW-1185">Reference proteome</keyword>
<protein>
    <submittedName>
        <fullName evidence="1">DUF742 domain-containing protein</fullName>
    </submittedName>
</protein>
<dbReference type="EMBL" id="QOIL01000035">
    <property type="protein sequence ID" value="RCG19068.1"/>
    <property type="molecule type" value="Genomic_DNA"/>
</dbReference>
<sequence length="116" mass="12837">MPRRSRSPLVRSYLATGGRTRPSRPMFDVLTVLHAPGKLSVEGLGPEHRQLVQLCEQRLMPLFEVAGAMRLPIGLTKVLVCDLVDSGHLLIRAPAARANVPKRELLERVIDALRAL</sequence>
<name>A0A367ELT4_9ACTN</name>
<accession>A0A367ELT4</accession>
<proteinExistence type="predicted"/>
<comment type="caution">
    <text evidence="1">The sequence shown here is derived from an EMBL/GenBank/DDBJ whole genome shotgun (WGS) entry which is preliminary data.</text>
</comment>
<dbReference type="PANTHER" id="PTHR36221">
    <property type="entry name" value="DUF742 DOMAIN-CONTAINING PROTEIN"/>
    <property type="match status" value="1"/>
</dbReference>
<dbReference type="Proteomes" id="UP000253094">
    <property type="component" value="Unassembled WGS sequence"/>
</dbReference>
<dbReference type="Pfam" id="PF05331">
    <property type="entry name" value="DUF742"/>
    <property type="match status" value="1"/>
</dbReference>